<proteinExistence type="predicted"/>
<evidence type="ECO:0000313" key="1">
    <source>
        <dbReference type="EMBL" id="KAK5080428.1"/>
    </source>
</evidence>
<dbReference type="Proteomes" id="UP001345013">
    <property type="component" value="Unassembled WGS sequence"/>
</dbReference>
<evidence type="ECO:0000313" key="2">
    <source>
        <dbReference type="Proteomes" id="UP001345013"/>
    </source>
</evidence>
<organism evidence="1 2">
    <name type="scientific">Lithohypha guttulata</name>
    <dbReference type="NCBI Taxonomy" id="1690604"/>
    <lineage>
        <taxon>Eukaryota</taxon>
        <taxon>Fungi</taxon>
        <taxon>Dikarya</taxon>
        <taxon>Ascomycota</taxon>
        <taxon>Pezizomycotina</taxon>
        <taxon>Eurotiomycetes</taxon>
        <taxon>Chaetothyriomycetidae</taxon>
        <taxon>Chaetothyriales</taxon>
        <taxon>Trichomeriaceae</taxon>
        <taxon>Lithohypha</taxon>
    </lineage>
</organism>
<keyword evidence="2" id="KW-1185">Reference proteome</keyword>
<dbReference type="EMBL" id="JAVRRG010000150">
    <property type="protein sequence ID" value="KAK5080428.1"/>
    <property type="molecule type" value="Genomic_DNA"/>
</dbReference>
<reference evidence="1 2" key="1">
    <citation type="submission" date="2023-08" db="EMBL/GenBank/DDBJ databases">
        <title>Black Yeasts Isolated from many extreme environments.</title>
        <authorList>
            <person name="Coleine C."/>
            <person name="Stajich J.E."/>
            <person name="Selbmann L."/>
        </authorList>
    </citation>
    <scope>NUCLEOTIDE SEQUENCE [LARGE SCALE GENOMIC DNA]</scope>
    <source>
        <strain evidence="1 2">CCFEE 5885</strain>
    </source>
</reference>
<comment type="caution">
    <text evidence="1">The sequence shown here is derived from an EMBL/GenBank/DDBJ whole genome shotgun (WGS) entry which is preliminary data.</text>
</comment>
<gene>
    <name evidence="1" type="ORF">LTR24_008522</name>
</gene>
<protein>
    <submittedName>
        <fullName evidence="1">Uncharacterized protein</fullName>
    </submittedName>
</protein>
<sequence length="254" mass="28278">MEPHPALTIALGLYDIHVYFLSQAQEYSQKHIPTPETTLTMKFNVLLTVAGCLSGMLVTATPMKTGVHEEKRDAMVEQIEKLEQAKKTDVWERCCTSYRNVSVCEGCSGRKEESKQVVERAKDERCCVTSGMVSVCHECPSEEDAEHALDAEASIDARSINPANVLLRGTGGAADGWFVYCVDKEDTELCQEKGRYYCNSRGKVKQQTPNDGKIGYCDRHCRCGNLNPPPLWTCIDYGVGYGRTCYRKGSRLGN</sequence>
<name>A0ABR0K009_9EURO</name>
<accession>A0ABR0K009</accession>